<proteinExistence type="predicted"/>
<evidence type="ECO:0008006" key="3">
    <source>
        <dbReference type="Google" id="ProtNLM"/>
    </source>
</evidence>
<dbReference type="SUPFAM" id="SSF52058">
    <property type="entry name" value="L domain-like"/>
    <property type="match status" value="1"/>
</dbReference>
<evidence type="ECO:0000313" key="1">
    <source>
        <dbReference type="EMBL" id="EFJ00862.1"/>
    </source>
</evidence>
<dbReference type="SUPFAM" id="SSF52047">
    <property type="entry name" value="RNI-like"/>
    <property type="match status" value="1"/>
</dbReference>
<protein>
    <recommendedName>
        <fullName evidence="3">F-box domain-containing protein</fullName>
    </recommendedName>
</protein>
<dbReference type="HOGENOM" id="CLU_253728_0_0_1"/>
<gene>
    <name evidence="1" type="ORF">SCHCODRAFT_255931</name>
</gene>
<organism evidence="2">
    <name type="scientific">Schizophyllum commune (strain H4-8 / FGSC 9210)</name>
    <name type="common">Split gill fungus</name>
    <dbReference type="NCBI Taxonomy" id="578458"/>
    <lineage>
        <taxon>Eukaryota</taxon>
        <taxon>Fungi</taxon>
        <taxon>Dikarya</taxon>
        <taxon>Basidiomycota</taxon>
        <taxon>Agaricomycotina</taxon>
        <taxon>Agaricomycetes</taxon>
        <taxon>Agaricomycetidae</taxon>
        <taxon>Agaricales</taxon>
        <taxon>Schizophyllaceae</taxon>
        <taxon>Schizophyllum</taxon>
    </lineage>
</organism>
<dbReference type="EMBL" id="GL377303">
    <property type="protein sequence ID" value="EFJ00862.1"/>
    <property type="molecule type" value="Genomic_DNA"/>
</dbReference>
<dbReference type="OMA" id="MFAYAEN"/>
<evidence type="ECO:0000313" key="2">
    <source>
        <dbReference type="Proteomes" id="UP000007431"/>
    </source>
</evidence>
<keyword evidence="2" id="KW-1185">Reference proteome</keyword>
<dbReference type="InterPro" id="IPR032675">
    <property type="entry name" value="LRR_dom_sf"/>
</dbReference>
<dbReference type="VEuPathDB" id="FungiDB:SCHCODRAFT_02661889"/>
<dbReference type="InParanoid" id="D8PVG3"/>
<dbReference type="Proteomes" id="UP000007431">
    <property type="component" value="Unassembled WGS sequence"/>
</dbReference>
<sequence>MSRPVDEVLRDARTVVNITHFRDGHMPTDREVETIWQKSIGLHILEYKLVAQIATLQKDLDAVREQVALHRGLVSCYRRVPPEILSDIFVLALPNDWDKRWNMLGTRQRVLNFASVCTSWRAVALTMTPKLWTTLNLCDGTFRAMQRHPWALEMELAKTGQAQLDLHICISPFRSPGAENLDDFWHDRSWGLLCAQSHRWRQLSLDGAPMSAYNDLVGREFPLLTRLSAVFSSYQWAADTTVPLHVFETTNAIEDLSVEYDCTIRDLEIPRTWKITSLDIQCTTEFGGSILEPCLDAIIACRDTLQSCTLSSETDSALANAQLRPTQFPHLRILTLYYHAILLCPCFAVPNLGSLHLYRRIYDEIDPYEALTSLLDCSENCTSLRSLWLHGLPPSPNQDSITGILRRIPYLEDLELANIEDPQDLDDVFVRPELLHAMTRDPDTPDSFFFLPKLKRLVVVTQFPDVDYDEYPAYRQAMRDLLASRRCTYRDWNVDSCVDCRTTSQAAMPRSVTEAIRDARTVANMAHLRDGYIPSDLEAAAIRLKAEQLHKIDLELGEQIASLQADRNAIRRQIAVHRALVSSYRRIPAEILSEIFTLALPDDWGKRKTMLGTRRRVLDFAGVCTSWRTVAHTMMPRLWTELRIDDRTFRAMKRHPWAMEVELAKTGQAPLDLHIRIPSSWTLEGADDFWHDKSWELLCAQSHRWRRMSVDGVPLSAYSSLAGREFPLLTHLYVNFYGEQSRPAAALPLGVFESATHVTDLRIDYNFTIRVLELPPAWAITSLNIDCSGDRGCSLEPCLEAVKACSQSLESCMLLSRAYLELSPAQREPESFPRLRTLSLFYFAVLLCPCFAAPNITTLDLHTRLYEDLHPYEALLSLLNHSEDCRSLISLSLDGLPPPPEFDSVTRILRRLPHLKDLELMNNEFIEEFRDATVNLELLRLLTRDLSRPESMSFLPALTRLYVATCAAYGGDEYMSYHIALRNLLDSRSNALRVGSVDLAPLRYLYSDALVSHGLQLGWIMGLPVALGRGEARSTTYKGIQRNIVNTEEPEPDIYLHYTLVIASTAQLVYDLHDRGKSIHPELVDYKLSGPICQPRPVVAMPRSVVEAIRDARTVADIALLRDGHIPSNSEAVAIERKADDLKKIGLELAEKIAGLRADQEAIRRQVAVHRALVSSYRRIPPEILSEIFILALPDDWQERPARIGTRPRVLAFAEVCTSWRAVALTMTPQFWSTLSIDDRVFNAMQRHPWAFEMELAKAGQAPLDLRIRMPTSLFSESVQPFWSSEAWSRLHAQSHRLRRLSLHGAPLSAYNDLAGRALPLLTRFSFDFLWQYWQGSDVALPLHLLEHATHVTDLRIEYSCTLRKLELPRTWVITSLDLDCREGDDATLIPCLEGDQGMQRNSRDVRSTR</sequence>
<reference evidence="1 2" key="1">
    <citation type="journal article" date="2010" name="Nat. Biotechnol.">
        <title>Genome sequence of the model mushroom Schizophyllum commune.</title>
        <authorList>
            <person name="Ohm R.A."/>
            <person name="de Jong J.F."/>
            <person name="Lugones L.G."/>
            <person name="Aerts A."/>
            <person name="Kothe E."/>
            <person name="Stajich J.E."/>
            <person name="de Vries R.P."/>
            <person name="Record E."/>
            <person name="Levasseur A."/>
            <person name="Baker S.E."/>
            <person name="Bartholomew K.A."/>
            <person name="Coutinho P.M."/>
            <person name="Erdmann S."/>
            <person name="Fowler T.J."/>
            <person name="Gathman A.C."/>
            <person name="Lombard V."/>
            <person name="Henrissat B."/>
            <person name="Knabe N."/>
            <person name="Kuees U."/>
            <person name="Lilly W.W."/>
            <person name="Lindquist E."/>
            <person name="Lucas S."/>
            <person name="Magnuson J.K."/>
            <person name="Piumi F."/>
            <person name="Raudaskoski M."/>
            <person name="Salamov A."/>
            <person name="Schmutz J."/>
            <person name="Schwarze F.W.M.R."/>
            <person name="vanKuyk P.A."/>
            <person name="Horton J.S."/>
            <person name="Grigoriev I.V."/>
            <person name="Woesten H.A.B."/>
        </authorList>
    </citation>
    <scope>NUCLEOTIDE SEQUENCE [LARGE SCALE GENOMIC DNA]</scope>
    <source>
        <strain evidence="2">H4-8 / FGSC 9210</strain>
    </source>
</reference>
<dbReference type="Gene3D" id="3.80.10.10">
    <property type="entry name" value="Ribonuclease Inhibitor"/>
    <property type="match status" value="2"/>
</dbReference>
<accession>D8PVG3</accession>
<name>D8PVG3_SCHCM</name>